<comment type="caution">
    <text evidence="3">The sequence shown here is derived from an EMBL/GenBank/DDBJ whole genome shotgun (WGS) entry which is preliminary data.</text>
</comment>
<dbReference type="Proteomes" id="UP001056766">
    <property type="component" value="Unassembled WGS sequence"/>
</dbReference>
<comment type="similarity">
    <text evidence="1">Belongs to the 4-hydroxybenzoyl-CoA thioesterase family.</text>
</comment>
<reference evidence="3" key="2">
    <citation type="submission" date="2021-04" db="EMBL/GenBank/DDBJ databases">
        <authorList>
            <person name="Dong X."/>
        </authorList>
    </citation>
    <scope>NUCLEOTIDE SEQUENCE</scope>
    <source>
        <strain evidence="3">LLY</strain>
    </source>
</reference>
<dbReference type="EMBL" id="JAGSOI010000049">
    <property type="protein sequence ID" value="MCM1987428.1"/>
    <property type="molecule type" value="Genomic_DNA"/>
</dbReference>
<keyword evidence="4" id="KW-1185">Reference proteome</keyword>
<proteinExistence type="inferred from homology"/>
<accession>A0A9E4ZI04</accession>
<organism evidence="3 4">
    <name type="scientific">Methanococcoides seepicolus</name>
    <dbReference type="NCBI Taxonomy" id="2828780"/>
    <lineage>
        <taxon>Archaea</taxon>
        <taxon>Methanobacteriati</taxon>
        <taxon>Methanobacteriota</taxon>
        <taxon>Stenosarchaea group</taxon>
        <taxon>Methanomicrobia</taxon>
        <taxon>Methanosarcinales</taxon>
        <taxon>Methanosarcinaceae</taxon>
        <taxon>Methanococcoides</taxon>
    </lineage>
</organism>
<name>A0A9E4ZI04_9EURY</name>
<evidence type="ECO:0000313" key="4">
    <source>
        <dbReference type="Proteomes" id="UP001056766"/>
    </source>
</evidence>
<dbReference type="RefSeq" id="WP_250868785.1">
    <property type="nucleotide sequence ID" value="NZ_JAGSOI010000049.1"/>
</dbReference>
<dbReference type="PANTHER" id="PTHR31793:SF27">
    <property type="entry name" value="NOVEL THIOESTERASE SUPERFAMILY DOMAIN AND SAPOSIN A-TYPE DOMAIN CONTAINING PROTEIN (0610012H03RIK)"/>
    <property type="match status" value="1"/>
</dbReference>
<keyword evidence="2" id="KW-0378">Hydrolase</keyword>
<sequence length="137" mass="15972">MFVTTVTPRFGDIDGLGHVNNTVLPEWFELARNPIFRMFEPDLDLSPEKWTLIMARIDFDFLGEMFFDGDVEIRTYVKRLGNKSFTLHHEAWQRGELKTKGDAVLVCYDFVNKRSKPLPEDIKEALAEHLIPEDKNE</sequence>
<dbReference type="InterPro" id="IPR029069">
    <property type="entry name" value="HotDog_dom_sf"/>
</dbReference>
<protein>
    <submittedName>
        <fullName evidence="3">Acyl-CoA thioesterase</fullName>
    </submittedName>
</protein>
<evidence type="ECO:0000256" key="1">
    <source>
        <dbReference type="ARBA" id="ARBA00005953"/>
    </source>
</evidence>
<dbReference type="CDD" id="cd00586">
    <property type="entry name" value="4HBT"/>
    <property type="match status" value="1"/>
</dbReference>
<dbReference type="GO" id="GO:0047617">
    <property type="term" value="F:fatty acyl-CoA hydrolase activity"/>
    <property type="evidence" value="ECO:0007669"/>
    <property type="project" value="TreeGrafter"/>
</dbReference>
<evidence type="ECO:0000313" key="3">
    <source>
        <dbReference type="EMBL" id="MCM1987428.1"/>
    </source>
</evidence>
<dbReference type="InterPro" id="IPR050563">
    <property type="entry name" value="4-hydroxybenzoyl-CoA_TE"/>
</dbReference>
<gene>
    <name evidence="3" type="ORF">KDK67_10620</name>
</gene>
<evidence type="ECO:0000256" key="2">
    <source>
        <dbReference type="ARBA" id="ARBA00022801"/>
    </source>
</evidence>
<reference evidence="3" key="1">
    <citation type="journal article" date="2021" name="mSystems">
        <title>Bacteria and Archaea Synergistically Convert Glycine Betaine to Biogenic Methane in the Formosa Cold Seep of the South China Sea.</title>
        <authorList>
            <person name="Li L."/>
            <person name="Zhang W."/>
            <person name="Zhang S."/>
            <person name="Song L."/>
            <person name="Sun Q."/>
            <person name="Zhang H."/>
            <person name="Xiang H."/>
            <person name="Dong X."/>
        </authorList>
    </citation>
    <scope>NUCLEOTIDE SEQUENCE</scope>
    <source>
        <strain evidence="3">LLY</strain>
    </source>
</reference>
<dbReference type="Pfam" id="PF13279">
    <property type="entry name" value="4HBT_2"/>
    <property type="match status" value="1"/>
</dbReference>
<dbReference type="PANTHER" id="PTHR31793">
    <property type="entry name" value="4-HYDROXYBENZOYL-COA THIOESTERASE FAMILY MEMBER"/>
    <property type="match status" value="1"/>
</dbReference>
<dbReference type="AlphaFoldDB" id="A0A9E4ZI04"/>
<dbReference type="SUPFAM" id="SSF54637">
    <property type="entry name" value="Thioesterase/thiol ester dehydrase-isomerase"/>
    <property type="match status" value="1"/>
</dbReference>
<dbReference type="Gene3D" id="3.10.129.10">
    <property type="entry name" value="Hotdog Thioesterase"/>
    <property type="match status" value="1"/>
</dbReference>